<dbReference type="EMBL" id="HG994366">
    <property type="protein sequence ID" value="CAF1916612.1"/>
    <property type="molecule type" value="Genomic_DNA"/>
</dbReference>
<sequence length="140" mass="15805">MMVEEAVGADAWLELRESSVGVIIRLKELEYTWSSKYVSNMDNMIVDILNSQLNERFWDGLPCTEGQKRKYQVRAPAVPNTVDEIPSTKRKMDKEPAGECASEMVTAHNAAILGLVESIKILTEKVERIDVSVAEKVRKH</sequence>
<organism evidence="1">
    <name type="scientific">Brassica napus</name>
    <name type="common">Rape</name>
    <dbReference type="NCBI Taxonomy" id="3708"/>
    <lineage>
        <taxon>Eukaryota</taxon>
        <taxon>Viridiplantae</taxon>
        <taxon>Streptophyta</taxon>
        <taxon>Embryophyta</taxon>
        <taxon>Tracheophyta</taxon>
        <taxon>Spermatophyta</taxon>
        <taxon>Magnoliopsida</taxon>
        <taxon>eudicotyledons</taxon>
        <taxon>Gunneridae</taxon>
        <taxon>Pentapetalae</taxon>
        <taxon>rosids</taxon>
        <taxon>malvids</taxon>
        <taxon>Brassicales</taxon>
        <taxon>Brassicaceae</taxon>
        <taxon>Brassiceae</taxon>
        <taxon>Brassica</taxon>
    </lineage>
</organism>
<gene>
    <name evidence="1" type="ORF">DARMORV10_C02P39910.1</name>
</gene>
<dbReference type="Proteomes" id="UP001295469">
    <property type="component" value="Chromosome C02"/>
</dbReference>
<evidence type="ECO:0000313" key="1">
    <source>
        <dbReference type="EMBL" id="CAF1916612.1"/>
    </source>
</evidence>
<protein>
    <submittedName>
        <fullName evidence="1">(rape) hypothetical protein</fullName>
    </submittedName>
</protein>
<dbReference type="AlphaFoldDB" id="A0A816K8U3"/>
<name>A0A816K8U3_BRANA</name>
<dbReference type="Gramene" id="CDX91236">
    <property type="protein sequence ID" value="CDX91236"/>
    <property type="gene ID" value="GSBRNA2T00152428001"/>
</dbReference>
<accession>A0A816K8U3</accession>
<proteinExistence type="predicted"/>
<reference evidence="1" key="1">
    <citation type="submission" date="2021-01" db="EMBL/GenBank/DDBJ databases">
        <authorList>
            <consortium name="Genoscope - CEA"/>
            <person name="William W."/>
        </authorList>
    </citation>
    <scope>NUCLEOTIDE SEQUENCE</scope>
</reference>